<evidence type="ECO:0000256" key="3">
    <source>
        <dbReference type="ARBA" id="ARBA00022801"/>
    </source>
</evidence>
<dbReference type="SMART" id="SM00230">
    <property type="entry name" value="CysPc"/>
    <property type="match status" value="1"/>
</dbReference>
<feature type="active site" evidence="5 6">
    <location>
        <position position="130"/>
    </location>
</feature>
<proteinExistence type="inferred from homology"/>
<evidence type="ECO:0000313" key="10">
    <source>
        <dbReference type="EMBL" id="CAE8620794.1"/>
    </source>
</evidence>
<dbReference type="Gene3D" id="3.90.70.10">
    <property type="entry name" value="Cysteine proteinases"/>
    <property type="match status" value="1"/>
</dbReference>
<dbReference type="OrthoDB" id="429736at2759"/>
<dbReference type="PROSITE" id="PS50918">
    <property type="entry name" value="WWE"/>
    <property type="match status" value="1"/>
</dbReference>
<protein>
    <recommendedName>
        <fullName evidence="12">Calpain catalytic domain-containing protein</fullName>
    </recommendedName>
</protein>
<feature type="domain" description="WWE" evidence="9">
    <location>
        <begin position="457"/>
        <end position="532"/>
    </location>
</feature>
<dbReference type="GO" id="GO:0006508">
    <property type="term" value="P:proteolysis"/>
    <property type="evidence" value="ECO:0007669"/>
    <property type="project" value="UniProtKB-KW"/>
</dbReference>
<dbReference type="InterPro" id="IPR037197">
    <property type="entry name" value="WWE_dom_sf"/>
</dbReference>
<name>A0A813G3A1_POLGL</name>
<evidence type="ECO:0000259" key="9">
    <source>
        <dbReference type="PROSITE" id="PS50918"/>
    </source>
</evidence>
<dbReference type="Proteomes" id="UP000654075">
    <property type="component" value="Unassembled WGS sequence"/>
</dbReference>
<dbReference type="InterPro" id="IPR004170">
    <property type="entry name" value="WWE_dom"/>
</dbReference>
<reference evidence="10" key="1">
    <citation type="submission" date="2021-02" db="EMBL/GenBank/DDBJ databases">
        <authorList>
            <person name="Dougan E. K."/>
            <person name="Rhodes N."/>
            <person name="Thang M."/>
            <person name="Chan C."/>
        </authorList>
    </citation>
    <scope>NUCLEOTIDE SEQUENCE</scope>
</reference>
<dbReference type="PROSITE" id="PS00139">
    <property type="entry name" value="THIOL_PROTEASE_CYS"/>
    <property type="match status" value="1"/>
</dbReference>
<evidence type="ECO:0000256" key="7">
    <source>
        <dbReference type="SAM" id="MobiDB-lite"/>
    </source>
</evidence>
<evidence type="ECO:0000256" key="2">
    <source>
        <dbReference type="ARBA" id="ARBA00022670"/>
    </source>
</evidence>
<evidence type="ECO:0000256" key="4">
    <source>
        <dbReference type="ARBA" id="ARBA00022807"/>
    </source>
</evidence>
<organism evidence="10 11">
    <name type="scientific">Polarella glacialis</name>
    <name type="common">Dinoflagellate</name>
    <dbReference type="NCBI Taxonomy" id="89957"/>
    <lineage>
        <taxon>Eukaryota</taxon>
        <taxon>Sar</taxon>
        <taxon>Alveolata</taxon>
        <taxon>Dinophyceae</taxon>
        <taxon>Suessiales</taxon>
        <taxon>Suessiaceae</taxon>
        <taxon>Polarella</taxon>
    </lineage>
</organism>
<dbReference type="InterPro" id="IPR000169">
    <property type="entry name" value="Pept_cys_AS"/>
</dbReference>
<evidence type="ECO:0000256" key="5">
    <source>
        <dbReference type="PIRSR" id="PIRSR622684-1"/>
    </source>
</evidence>
<keyword evidence="3 6" id="KW-0378">Hydrolase</keyword>
<dbReference type="EMBL" id="CAJNNV010027589">
    <property type="protein sequence ID" value="CAE8620794.1"/>
    <property type="molecule type" value="Genomic_DNA"/>
</dbReference>
<dbReference type="PANTHER" id="PTHR10183:SF379">
    <property type="entry name" value="CALPAIN-5"/>
    <property type="match status" value="1"/>
</dbReference>
<evidence type="ECO:0000313" key="11">
    <source>
        <dbReference type="Proteomes" id="UP000654075"/>
    </source>
</evidence>
<accession>A0A813G3A1</accession>
<dbReference type="PANTHER" id="PTHR10183">
    <property type="entry name" value="CALPAIN"/>
    <property type="match status" value="1"/>
</dbReference>
<dbReference type="GO" id="GO:0004198">
    <property type="term" value="F:calcium-dependent cysteine-type endopeptidase activity"/>
    <property type="evidence" value="ECO:0007669"/>
    <property type="project" value="InterPro"/>
</dbReference>
<dbReference type="InterPro" id="IPR038765">
    <property type="entry name" value="Papain-like_cys_pep_sf"/>
</dbReference>
<dbReference type="Pfam" id="PF00648">
    <property type="entry name" value="Peptidase_C2"/>
    <property type="match status" value="1"/>
</dbReference>
<evidence type="ECO:0000256" key="1">
    <source>
        <dbReference type="ARBA" id="ARBA00007623"/>
    </source>
</evidence>
<dbReference type="Gene3D" id="3.30.720.50">
    <property type="match status" value="1"/>
</dbReference>
<evidence type="ECO:0000259" key="8">
    <source>
        <dbReference type="PROSITE" id="PS50203"/>
    </source>
</evidence>
<dbReference type="PRINTS" id="PR00704">
    <property type="entry name" value="CALPAIN"/>
</dbReference>
<gene>
    <name evidence="10" type="ORF">PGLA1383_LOCUS38329</name>
</gene>
<dbReference type="SUPFAM" id="SSF54001">
    <property type="entry name" value="Cysteine proteinases"/>
    <property type="match status" value="1"/>
</dbReference>
<evidence type="ECO:0000256" key="6">
    <source>
        <dbReference type="PROSITE-ProRule" id="PRU00239"/>
    </source>
</evidence>
<dbReference type="InterPro" id="IPR001300">
    <property type="entry name" value="Peptidase_C2_calpain_cat"/>
</dbReference>
<dbReference type="SUPFAM" id="SSF117839">
    <property type="entry name" value="WWE domain"/>
    <property type="match status" value="1"/>
</dbReference>
<dbReference type="AlphaFoldDB" id="A0A813G3A1"/>
<comment type="caution">
    <text evidence="10">The sequence shown here is derived from an EMBL/GenBank/DDBJ whole genome shotgun (WGS) entry which is preliminary data.</text>
</comment>
<dbReference type="OMA" id="NLHWGDP"/>
<keyword evidence="11" id="KW-1185">Reference proteome</keyword>
<feature type="active site" evidence="5 6">
    <location>
        <position position="344"/>
    </location>
</feature>
<feature type="active site" evidence="5 6">
    <location>
        <position position="319"/>
    </location>
</feature>
<dbReference type="InterPro" id="IPR022684">
    <property type="entry name" value="Calpain_cysteine_protease"/>
</dbReference>
<sequence length="604" mass="67547">MVIFRHESFQKWFISDQLCTGASVRFSAKSKGDAASPELAAWDAALVQEIFEQTDSSSSLAASASFSLFVDEEFPHRVTSVNRVGASRPVSLKSGEPEWIPGRKLRGDCKWKLFDGIDARDLLQGRLGNCWLIAAMAAMADYPKEIQRTFLRDGLAKGDGRYVLKLFDHTASFGCMREVTVDEYIPCKPKKWWESNADPYFASPNGNELWCLILEKAMAKIFGSYGDLDGGTASVAFRALTGVEDQVMFTKDSRQTWGKGVLAKGALNKFSYPSVGRQTFDSEAFFQHLLECDGQNFLMAASITGGREKERADGLVEGHAYSVIQVMTVTTDTGALLRLLQLRNPWGNDKEWNGAWGDHSPLWDKYPEVRRRLRPAFEDDGVFWMAWEDFLRNFSHAFVCPKAMREGEEARVHALASVDWHSFRPSAPRPKPPSHSKRPDPLKAGLATQLFRLGLRWQVPKTAEASGAVRWQVEFGDGWQDFGDSEQELLEAAKQRGAPSAHFKARGYAYEVRLTEGIQLNVSSGRSRKVRRQDGGLKPTKTAWSPKVGDAVRVWSESRQSWYADGSVLQLDAAGAIHVRFDGDVSQKWIQPGQIGDCLRQKIG</sequence>
<keyword evidence="2 6" id="KW-0645">Protease</keyword>
<keyword evidence="4 6" id="KW-0788">Thiol protease</keyword>
<evidence type="ECO:0008006" key="12">
    <source>
        <dbReference type="Google" id="ProtNLM"/>
    </source>
</evidence>
<dbReference type="PROSITE" id="PS50203">
    <property type="entry name" value="CALPAIN_CAT"/>
    <property type="match status" value="1"/>
</dbReference>
<feature type="region of interest" description="Disordered" evidence="7">
    <location>
        <begin position="423"/>
        <end position="442"/>
    </location>
</feature>
<feature type="domain" description="Calpain catalytic" evidence="8">
    <location>
        <begin position="68"/>
        <end position="403"/>
    </location>
</feature>
<comment type="similarity">
    <text evidence="1">Belongs to the peptidase C2 family.</text>
</comment>
<dbReference type="Pfam" id="PF02825">
    <property type="entry name" value="WWE"/>
    <property type="match status" value="1"/>
</dbReference>